<keyword evidence="3" id="KW-0645">Protease</keyword>
<feature type="transmembrane region" description="Helical" evidence="1">
    <location>
        <begin position="110"/>
        <end position="129"/>
    </location>
</feature>
<feature type="transmembrane region" description="Helical" evidence="1">
    <location>
        <begin position="70"/>
        <end position="90"/>
    </location>
</feature>
<keyword evidence="1" id="KW-0812">Transmembrane</keyword>
<dbReference type="EMBL" id="DSEU01000060">
    <property type="protein sequence ID" value="HEM67670.1"/>
    <property type="molecule type" value="Genomic_DNA"/>
</dbReference>
<dbReference type="GO" id="GO:0080120">
    <property type="term" value="P:CAAX-box protein maturation"/>
    <property type="evidence" value="ECO:0007669"/>
    <property type="project" value="UniProtKB-ARBA"/>
</dbReference>
<keyword evidence="3" id="KW-0482">Metalloprotease</keyword>
<keyword evidence="3" id="KW-0378">Hydrolase</keyword>
<reference evidence="3" key="1">
    <citation type="journal article" date="2020" name="mSystems">
        <title>Genome- and Community-Level Interaction Insights into Carbon Utilization and Element Cycling Functions of Hydrothermarchaeota in Hydrothermal Sediment.</title>
        <authorList>
            <person name="Zhou Z."/>
            <person name="Liu Y."/>
            <person name="Xu W."/>
            <person name="Pan J."/>
            <person name="Luo Z.H."/>
            <person name="Li M."/>
        </authorList>
    </citation>
    <scope>NUCLEOTIDE SEQUENCE [LARGE SCALE GENOMIC DNA]</scope>
    <source>
        <strain evidence="3">SpSt-125</strain>
    </source>
</reference>
<accession>A0A7J2U494</accession>
<sequence>MLDFVTAAIQLFPLWILLDFAPSVLAGAIVSKILKMPIQQIRRPVFFEPGDVTWITLVGPFFEELFFRGFPMLILGGFPGLVIGSIVWVFAHIPSRYSLIETYPRSKRVAYLFTYVIFLMLSSAFYITAWMLNGAAAILYHVIHNSIAMLATRRGKKEREKGIMIENKSENENESSFVKLRPRNMEEVVGESEEIARSMFVKPKAIAYEFENELESVEHVFVKRKRAGSEVSE</sequence>
<feature type="domain" description="CAAX prenyl protease 2/Lysostaphin resistance protein A-like" evidence="2">
    <location>
        <begin position="53"/>
        <end position="146"/>
    </location>
</feature>
<evidence type="ECO:0000259" key="2">
    <source>
        <dbReference type="Pfam" id="PF02517"/>
    </source>
</evidence>
<protein>
    <submittedName>
        <fullName evidence="3">CPBP family intramembrane metalloprotease</fullName>
    </submittedName>
</protein>
<evidence type="ECO:0000313" key="3">
    <source>
        <dbReference type="EMBL" id="HEM67670.1"/>
    </source>
</evidence>
<dbReference type="GO" id="GO:0006508">
    <property type="term" value="P:proteolysis"/>
    <property type="evidence" value="ECO:0007669"/>
    <property type="project" value="UniProtKB-KW"/>
</dbReference>
<dbReference type="GO" id="GO:0008237">
    <property type="term" value="F:metallopeptidase activity"/>
    <property type="evidence" value="ECO:0007669"/>
    <property type="project" value="UniProtKB-KW"/>
</dbReference>
<dbReference type="AlphaFoldDB" id="A0A7J2U494"/>
<dbReference type="Pfam" id="PF02517">
    <property type="entry name" value="Rce1-like"/>
    <property type="match status" value="1"/>
</dbReference>
<keyword evidence="1" id="KW-1133">Transmembrane helix</keyword>
<proteinExistence type="predicted"/>
<keyword evidence="1" id="KW-0472">Membrane</keyword>
<evidence type="ECO:0000256" key="1">
    <source>
        <dbReference type="SAM" id="Phobius"/>
    </source>
</evidence>
<organism evidence="3">
    <name type="scientific">Ignisphaera aggregans</name>
    <dbReference type="NCBI Taxonomy" id="334771"/>
    <lineage>
        <taxon>Archaea</taxon>
        <taxon>Thermoproteota</taxon>
        <taxon>Thermoprotei</taxon>
        <taxon>Desulfurococcales</taxon>
        <taxon>Desulfurococcaceae</taxon>
        <taxon>Ignisphaera</taxon>
    </lineage>
</organism>
<name>A0A7J2U494_9CREN</name>
<comment type="caution">
    <text evidence="3">The sequence shown here is derived from an EMBL/GenBank/DDBJ whole genome shotgun (WGS) entry which is preliminary data.</text>
</comment>
<gene>
    <name evidence="3" type="ORF">ENO26_08960</name>
</gene>
<dbReference type="InterPro" id="IPR003675">
    <property type="entry name" value="Rce1/LyrA-like_dom"/>
</dbReference>
<dbReference type="GO" id="GO:0004175">
    <property type="term" value="F:endopeptidase activity"/>
    <property type="evidence" value="ECO:0007669"/>
    <property type="project" value="UniProtKB-ARBA"/>
</dbReference>